<dbReference type="PANTHER" id="PTHR31885">
    <property type="entry name" value="GH04784P"/>
    <property type="match status" value="1"/>
</dbReference>
<comment type="catalytic activity">
    <reaction evidence="8">
        <text>a 1-O-(1Z-alkenyl)-sn-glycero-3-phosphocholine + H2O = a 2,3-saturated aldehyde + sn-glycerol 3-phosphocholine</text>
        <dbReference type="Rhea" id="RHEA:22544"/>
        <dbReference type="ChEBI" id="CHEBI:15377"/>
        <dbReference type="ChEBI" id="CHEBI:16870"/>
        <dbReference type="ChEBI" id="CHEBI:73359"/>
        <dbReference type="ChEBI" id="CHEBI:77287"/>
        <dbReference type="EC" id="3.3.2.2"/>
    </reaction>
</comment>
<evidence type="ECO:0000256" key="3">
    <source>
        <dbReference type="ARBA" id="ARBA00022692"/>
    </source>
</evidence>
<evidence type="ECO:0000256" key="8">
    <source>
        <dbReference type="ARBA" id="ARBA00049560"/>
    </source>
</evidence>
<dbReference type="EC" id="3.3.2.2" evidence="6"/>
<keyword evidence="3 9" id="KW-0812">Transmembrane</keyword>
<feature type="transmembrane region" description="Helical" evidence="9">
    <location>
        <begin position="46"/>
        <end position="67"/>
    </location>
</feature>
<evidence type="ECO:0000256" key="7">
    <source>
        <dbReference type="ARBA" id="ARBA00049458"/>
    </source>
</evidence>
<feature type="transmembrane region" description="Helical" evidence="9">
    <location>
        <begin position="21"/>
        <end position="40"/>
    </location>
</feature>
<dbReference type="AlphaFoldDB" id="A0A8D0GD00"/>
<evidence type="ECO:0000256" key="9">
    <source>
        <dbReference type="SAM" id="Phobius"/>
    </source>
</evidence>
<keyword evidence="11" id="KW-1185">Reference proteome</keyword>
<protein>
    <recommendedName>
        <fullName evidence="6">lysoplasmalogenase</fullName>
        <ecNumber evidence="6">3.3.2.2</ecNumber>
    </recommendedName>
</protein>
<evidence type="ECO:0000256" key="5">
    <source>
        <dbReference type="ARBA" id="ARBA00023136"/>
    </source>
</evidence>
<evidence type="ECO:0000256" key="6">
    <source>
        <dbReference type="ARBA" id="ARBA00035673"/>
    </source>
</evidence>
<proteinExistence type="inferred from homology"/>
<dbReference type="GO" id="GO:0047408">
    <property type="term" value="F:alkenylglycerophosphocholine hydrolase activity"/>
    <property type="evidence" value="ECO:0007669"/>
    <property type="project" value="UniProtKB-EC"/>
</dbReference>
<sequence>MDILETDAQYRRKLAANTWGLLIRLLPFGVSCALYFLFLLPEPDPFSALVKCLPVLSLTFFVVAQSLSKGQWDPYARNIFWGLLCSAVGDACLVRDCGWGLRGSGRAGGQGLRVGTEGQQRS</sequence>
<reference evidence="10" key="1">
    <citation type="submission" date="2025-08" db="UniProtKB">
        <authorList>
            <consortium name="Ensembl"/>
        </authorList>
    </citation>
    <scope>IDENTIFICATION</scope>
</reference>
<organism evidence="10 11">
    <name type="scientific">Sphenodon punctatus</name>
    <name type="common">Tuatara</name>
    <name type="synonym">Hatteria punctata</name>
    <dbReference type="NCBI Taxonomy" id="8508"/>
    <lineage>
        <taxon>Eukaryota</taxon>
        <taxon>Metazoa</taxon>
        <taxon>Chordata</taxon>
        <taxon>Craniata</taxon>
        <taxon>Vertebrata</taxon>
        <taxon>Euteleostomi</taxon>
        <taxon>Lepidosauria</taxon>
        <taxon>Sphenodontia</taxon>
        <taxon>Sphenodontidae</taxon>
        <taxon>Sphenodon</taxon>
    </lineage>
</organism>
<reference evidence="10" key="2">
    <citation type="submission" date="2025-09" db="UniProtKB">
        <authorList>
            <consortium name="Ensembl"/>
        </authorList>
    </citation>
    <scope>IDENTIFICATION</scope>
</reference>
<dbReference type="Pfam" id="PF07947">
    <property type="entry name" value="YhhN"/>
    <property type="match status" value="1"/>
</dbReference>
<comment type="catalytic activity">
    <reaction evidence="7">
        <text>a 1-O-(1Z-alkenyl)-sn-glycero-3-phosphoethanolamine + H2O = a 2,3-saturated aldehyde + sn-glycero-3-phosphoethanolamine</text>
        <dbReference type="Rhea" id="RHEA:16905"/>
        <dbReference type="ChEBI" id="CHEBI:15377"/>
        <dbReference type="ChEBI" id="CHEBI:73359"/>
        <dbReference type="ChEBI" id="CHEBI:77288"/>
        <dbReference type="ChEBI" id="CHEBI:143890"/>
        <dbReference type="EC" id="3.3.2.2"/>
    </reaction>
</comment>
<dbReference type="Proteomes" id="UP000694392">
    <property type="component" value="Unplaced"/>
</dbReference>
<evidence type="ECO:0000256" key="2">
    <source>
        <dbReference type="ARBA" id="ARBA00007375"/>
    </source>
</evidence>
<keyword evidence="4 9" id="KW-1133">Transmembrane helix</keyword>
<dbReference type="PANTHER" id="PTHR31885:SF12">
    <property type="entry name" value="LYSOPLASMALOGENASE"/>
    <property type="match status" value="1"/>
</dbReference>
<evidence type="ECO:0000313" key="10">
    <source>
        <dbReference type="Ensembl" id="ENSSPUP00000003484.1"/>
    </source>
</evidence>
<accession>A0A8D0GD00</accession>
<evidence type="ECO:0000256" key="1">
    <source>
        <dbReference type="ARBA" id="ARBA00004141"/>
    </source>
</evidence>
<comment type="subcellular location">
    <subcellularLocation>
        <location evidence="1">Membrane</location>
        <topology evidence="1">Multi-pass membrane protein</topology>
    </subcellularLocation>
</comment>
<comment type="similarity">
    <text evidence="2">Belongs to the TMEM86 family.</text>
</comment>
<evidence type="ECO:0000313" key="11">
    <source>
        <dbReference type="Proteomes" id="UP000694392"/>
    </source>
</evidence>
<dbReference type="GO" id="GO:0016020">
    <property type="term" value="C:membrane"/>
    <property type="evidence" value="ECO:0007669"/>
    <property type="project" value="UniProtKB-SubCell"/>
</dbReference>
<dbReference type="InterPro" id="IPR012506">
    <property type="entry name" value="TMEM86B-like"/>
</dbReference>
<dbReference type="Ensembl" id="ENSSPUT00000003699.1">
    <property type="protein sequence ID" value="ENSSPUP00000003484.1"/>
    <property type="gene ID" value="ENSSPUG00000002662.1"/>
</dbReference>
<evidence type="ECO:0000256" key="4">
    <source>
        <dbReference type="ARBA" id="ARBA00022989"/>
    </source>
</evidence>
<name>A0A8D0GD00_SPHPU</name>
<keyword evidence="5 9" id="KW-0472">Membrane</keyword>